<name>A0A940XJ69_9ACTN</name>
<sequence>MVTLTVRRQERIGPHFVSLTLAGDDVRHLERSGYDQAGRLFFSGPGQDDVALPTGERWMLAHALLPAGRRPRVRTYTVRRFAPDLSSFDIEVSLRSPDGPGGPGNAWALAARPGDRVAFLDEGSRYAPAPGAGWQLLAGDESAVPAALAVLESSAAAGGPPAEVFLEVPADEDVRAVRPGVTAPEGTRVHWLPRNDPALRPGTLALRAVREATLPSGPCSAWAAGESALATGVRRHLVGERGVPRAAVTFRGYWRHGRAAL</sequence>
<protein>
    <submittedName>
        <fullName evidence="3">Siderophore-interacting protein</fullName>
    </submittedName>
</protein>
<evidence type="ECO:0000259" key="1">
    <source>
        <dbReference type="Pfam" id="PF04954"/>
    </source>
</evidence>
<keyword evidence="4" id="KW-1185">Reference proteome</keyword>
<feature type="domain" description="Siderophore-interacting FAD-binding" evidence="2">
    <location>
        <begin position="6"/>
        <end position="121"/>
    </location>
</feature>
<dbReference type="InterPro" id="IPR039374">
    <property type="entry name" value="SIP_fam"/>
</dbReference>
<evidence type="ECO:0000313" key="4">
    <source>
        <dbReference type="Proteomes" id="UP000677875"/>
    </source>
</evidence>
<organism evidence="3 4">
    <name type="scientific">Streptomyces tagetis</name>
    <dbReference type="NCBI Taxonomy" id="2820809"/>
    <lineage>
        <taxon>Bacteria</taxon>
        <taxon>Bacillati</taxon>
        <taxon>Actinomycetota</taxon>
        <taxon>Actinomycetes</taxon>
        <taxon>Kitasatosporales</taxon>
        <taxon>Streptomycetaceae</taxon>
        <taxon>Streptomyces</taxon>
    </lineage>
</organism>
<dbReference type="InterPro" id="IPR039261">
    <property type="entry name" value="FNR_nucleotide-bd"/>
</dbReference>
<comment type="caution">
    <text evidence="3">The sequence shown here is derived from an EMBL/GenBank/DDBJ whole genome shotgun (WGS) entry which is preliminary data.</text>
</comment>
<dbReference type="InterPro" id="IPR013113">
    <property type="entry name" value="SIP_FAD-bd"/>
</dbReference>
<dbReference type="Gene3D" id="2.40.30.10">
    <property type="entry name" value="Translation factors"/>
    <property type="match status" value="1"/>
</dbReference>
<reference evidence="3" key="1">
    <citation type="submission" date="2021-04" db="EMBL/GenBank/DDBJ databases">
        <title>Genome seq and assembly of Streptomyces sp. RG38.</title>
        <authorList>
            <person name="Chhetri G."/>
        </authorList>
    </citation>
    <scope>NUCLEOTIDE SEQUENCE</scope>
    <source>
        <strain evidence="3">RG38</strain>
    </source>
</reference>
<proteinExistence type="predicted"/>
<dbReference type="Pfam" id="PF08021">
    <property type="entry name" value="FAD_binding_9"/>
    <property type="match status" value="1"/>
</dbReference>
<accession>A0A940XJ69</accession>
<evidence type="ECO:0000259" key="2">
    <source>
        <dbReference type="Pfam" id="PF08021"/>
    </source>
</evidence>
<dbReference type="EMBL" id="JAGPNL010000001">
    <property type="protein sequence ID" value="MBQ0825509.1"/>
    <property type="molecule type" value="Genomic_DNA"/>
</dbReference>
<dbReference type="InterPro" id="IPR007037">
    <property type="entry name" value="SIP_rossman_dom"/>
</dbReference>
<dbReference type="Gene3D" id="3.40.50.80">
    <property type="entry name" value="Nucleotide-binding domain of ferredoxin-NADP reductase (FNR) module"/>
    <property type="match status" value="1"/>
</dbReference>
<dbReference type="Proteomes" id="UP000677875">
    <property type="component" value="Unassembled WGS sequence"/>
</dbReference>
<feature type="domain" description="SIP-like Rossmann fold" evidence="1">
    <location>
        <begin position="133"/>
        <end position="257"/>
    </location>
</feature>
<gene>
    <name evidence="3" type="ORF">J5Y05_03135</name>
</gene>
<dbReference type="Pfam" id="PF04954">
    <property type="entry name" value="SIP"/>
    <property type="match status" value="1"/>
</dbReference>
<dbReference type="AlphaFoldDB" id="A0A940XJ69"/>
<evidence type="ECO:0000313" key="3">
    <source>
        <dbReference type="EMBL" id="MBQ0825509.1"/>
    </source>
</evidence>
<dbReference type="PANTHER" id="PTHR30157">
    <property type="entry name" value="FERRIC REDUCTASE, NADPH-DEPENDENT"/>
    <property type="match status" value="1"/>
</dbReference>
<dbReference type="PANTHER" id="PTHR30157:SF0">
    <property type="entry name" value="NADPH-DEPENDENT FERRIC-CHELATE REDUCTASE"/>
    <property type="match status" value="1"/>
</dbReference>
<dbReference type="CDD" id="cd06193">
    <property type="entry name" value="siderophore_interacting"/>
    <property type="match status" value="1"/>
</dbReference>